<name>A0A914XSU9_9BILA</name>
<comment type="caution">
    <text evidence="1">Lacks conserved residue(s) required for the propagation of feature annotation.</text>
</comment>
<keyword evidence="3" id="KW-1185">Reference proteome</keyword>
<protein>
    <submittedName>
        <fullName evidence="4">Laminin G domain-containing protein</fullName>
    </submittedName>
</protein>
<dbReference type="Pfam" id="PF00054">
    <property type="entry name" value="Laminin_G_1"/>
    <property type="match status" value="1"/>
</dbReference>
<evidence type="ECO:0000259" key="2">
    <source>
        <dbReference type="PROSITE" id="PS50025"/>
    </source>
</evidence>
<dbReference type="InterPro" id="IPR013320">
    <property type="entry name" value="ConA-like_dom_sf"/>
</dbReference>
<dbReference type="AlphaFoldDB" id="A0A914XSU9"/>
<reference evidence="4" key="1">
    <citation type="submission" date="2022-11" db="UniProtKB">
        <authorList>
            <consortium name="WormBaseParasite"/>
        </authorList>
    </citation>
    <scope>IDENTIFICATION</scope>
</reference>
<dbReference type="Proteomes" id="UP000887577">
    <property type="component" value="Unplaced"/>
</dbReference>
<evidence type="ECO:0000313" key="3">
    <source>
        <dbReference type="Proteomes" id="UP000887577"/>
    </source>
</evidence>
<organism evidence="3 4">
    <name type="scientific">Panagrolaimus superbus</name>
    <dbReference type="NCBI Taxonomy" id="310955"/>
    <lineage>
        <taxon>Eukaryota</taxon>
        <taxon>Metazoa</taxon>
        <taxon>Ecdysozoa</taxon>
        <taxon>Nematoda</taxon>
        <taxon>Chromadorea</taxon>
        <taxon>Rhabditida</taxon>
        <taxon>Tylenchina</taxon>
        <taxon>Panagrolaimomorpha</taxon>
        <taxon>Panagrolaimoidea</taxon>
        <taxon>Panagrolaimidae</taxon>
        <taxon>Panagrolaimus</taxon>
    </lineage>
</organism>
<evidence type="ECO:0000313" key="4">
    <source>
        <dbReference type="WBParaSite" id="PSU_v2.g10038.t1"/>
    </source>
</evidence>
<feature type="domain" description="Laminin G" evidence="2">
    <location>
        <begin position="1"/>
        <end position="92"/>
    </location>
</feature>
<dbReference type="InterPro" id="IPR001791">
    <property type="entry name" value="Laminin_G"/>
</dbReference>
<sequence>MERPVHSIRVEQVRVDDGKWHKFVLFQAWENVKIQLDNTVLFKILTQRSFVFGNLRTNSDVFVGGLPTVRTFKNLAKCHPPFDGIQKDLRVP</sequence>
<dbReference type="Gene3D" id="2.60.120.200">
    <property type="match status" value="1"/>
</dbReference>
<dbReference type="PROSITE" id="PS50025">
    <property type="entry name" value="LAM_G_DOMAIN"/>
    <property type="match status" value="1"/>
</dbReference>
<dbReference type="SUPFAM" id="SSF49899">
    <property type="entry name" value="Concanavalin A-like lectins/glucanases"/>
    <property type="match status" value="1"/>
</dbReference>
<evidence type="ECO:0000256" key="1">
    <source>
        <dbReference type="PROSITE-ProRule" id="PRU00122"/>
    </source>
</evidence>
<dbReference type="WBParaSite" id="PSU_v2.g10038.t1">
    <property type="protein sequence ID" value="PSU_v2.g10038.t1"/>
    <property type="gene ID" value="PSU_v2.g10038"/>
</dbReference>
<accession>A0A914XSU9</accession>
<proteinExistence type="predicted"/>